<organism evidence="3 4">
    <name type="scientific">Gillisia limnaea (strain DSM 15749 / LMG 21470 / R-8282)</name>
    <dbReference type="NCBI Taxonomy" id="865937"/>
    <lineage>
        <taxon>Bacteria</taxon>
        <taxon>Pseudomonadati</taxon>
        <taxon>Bacteroidota</taxon>
        <taxon>Flavobacteriia</taxon>
        <taxon>Flavobacteriales</taxon>
        <taxon>Flavobacteriaceae</taxon>
        <taxon>Gillisia</taxon>
    </lineage>
</organism>
<name>H2BQK2_GILLR</name>
<accession>H2BQK2</accession>
<dbReference type="Gene3D" id="1.20.120.450">
    <property type="entry name" value="dinb family like domain"/>
    <property type="match status" value="1"/>
</dbReference>
<reference evidence="4" key="1">
    <citation type="journal article" date="2012" name="Stand. Genomic Sci.">
        <title>Genome sequence of the Antarctic rhodopsins-containing flavobacterium Gillisia limnaea type strain (R-8282(T)).</title>
        <authorList>
            <person name="Riedel T."/>
            <person name="Held B."/>
            <person name="Nolan M."/>
            <person name="Lucas S."/>
            <person name="Lapidus A."/>
            <person name="Tice H."/>
            <person name="Del Rio T.G."/>
            <person name="Cheng J.F."/>
            <person name="Han C."/>
            <person name="Tapia R."/>
            <person name="Goodwin L.A."/>
            <person name="Pitluck S."/>
            <person name="Liolios K."/>
            <person name="Mavromatis K."/>
            <person name="Pagani I."/>
            <person name="Ivanova N."/>
            <person name="Mikhailova N."/>
            <person name="Pati A."/>
            <person name="Chen A."/>
            <person name="Palaniappan K."/>
            <person name="Land M."/>
            <person name="Rohde M."/>
            <person name="Tindall B.J."/>
            <person name="Detter J.C."/>
            <person name="Goker M."/>
            <person name="Bristow J."/>
            <person name="Eisen J.A."/>
            <person name="Markowitz V."/>
            <person name="Hugenholtz P."/>
            <person name="Kyrpides N.C."/>
            <person name="Klenk H.P."/>
            <person name="Woyke T."/>
        </authorList>
    </citation>
    <scope>NUCLEOTIDE SEQUENCE [LARGE SCALE GENOMIC DNA]</scope>
    <source>
        <strain evidence="4">DSM 15749 / LMG 21470 / R-8282</strain>
    </source>
</reference>
<feature type="domain" description="DinB-like" evidence="2">
    <location>
        <begin position="46"/>
        <end position="156"/>
    </location>
</feature>
<feature type="signal peptide" evidence="1">
    <location>
        <begin position="1"/>
        <end position="22"/>
    </location>
</feature>
<dbReference type="STRING" id="865937.Gilli_0008"/>
<evidence type="ECO:0000259" key="2">
    <source>
        <dbReference type="Pfam" id="PF12867"/>
    </source>
</evidence>
<proteinExistence type="predicted"/>
<dbReference type="RefSeq" id="WP_006987063.1">
    <property type="nucleotide sequence ID" value="NZ_JH594605.1"/>
</dbReference>
<dbReference type="SUPFAM" id="SSF109854">
    <property type="entry name" value="DinB/YfiT-like putative metalloenzymes"/>
    <property type="match status" value="1"/>
</dbReference>
<protein>
    <recommendedName>
        <fullName evidence="2">DinB-like domain-containing protein</fullName>
    </recommendedName>
</protein>
<evidence type="ECO:0000256" key="1">
    <source>
        <dbReference type="SAM" id="SignalP"/>
    </source>
</evidence>
<dbReference type="Proteomes" id="UP000003844">
    <property type="component" value="Unassembled WGS sequence"/>
</dbReference>
<dbReference type="InterPro" id="IPR034660">
    <property type="entry name" value="DinB/YfiT-like"/>
</dbReference>
<dbReference type="Pfam" id="PF12867">
    <property type="entry name" value="DinB_2"/>
    <property type="match status" value="1"/>
</dbReference>
<evidence type="ECO:0000313" key="4">
    <source>
        <dbReference type="Proteomes" id="UP000003844"/>
    </source>
</evidence>
<dbReference type="EMBL" id="JH594605">
    <property type="protein sequence ID" value="EHQ04171.1"/>
    <property type="molecule type" value="Genomic_DNA"/>
</dbReference>
<dbReference type="eggNOG" id="COG2318">
    <property type="taxonomic scope" value="Bacteria"/>
</dbReference>
<dbReference type="HOGENOM" id="CLU_120900_2_0_10"/>
<dbReference type="InterPro" id="IPR024775">
    <property type="entry name" value="DinB-like"/>
</dbReference>
<dbReference type="AlphaFoldDB" id="H2BQK2"/>
<dbReference type="OrthoDB" id="119432at2"/>
<evidence type="ECO:0000313" key="3">
    <source>
        <dbReference type="EMBL" id="EHQ04171.1"/>
    </source>
</evidence>
<keyword evidence="1" id="KW-0732">Signal</keyword>
<feature type="chain" id="PRO_5003560307" description="DinB-like domain-containing protein" evidence="1">
    <location>
        <begin position="23"/>
        <end position="188"/>
    </location>
</feature>
<sequence>MKTLKTTVLLLLTTLFFNISWAQEVDLPKEPMESVDIASLYVPRTIITAAEQMPEEYYSFRPTPDVRSFGELMAHIAESNFEMTAIAKGETAPVLEVAPTKAEVIKALEDSFDYSAKAREEMTKEQKETMVKFMGGTQPAGNVLDFSVFHSLQHYGNVIVYMRLKGLIPPSSQENAGNEPVRQKSKQE</sequence>
<gene>
    <name evidence="3" type="ORF">Gilli_0008</name>
</gene>
<keyword evidence="4" id="KW-1185">Reference proteome</keyword>